<proteinExistence type="predicted"/>
<protein>
    <recommendedName>
        <fullName evidence="1">F-box associated beta-propeller type 1 domain-containing protein</fullName>
    </recommendedName>
</protein>
<dbReference type="NCBIfam" id="TIGR01640">
    <property type="entry name" value="F_box_assoc_1"/>
    <property type="match status" value="1"/>
</dbReference>
<dbReference type="InterPro" id="IPR017451">
    <property type="entry name" value="F-box-assoc_interact_dom"/>
</dbReference>
<dbReference type="InterPro" id="IPR050796">
    <property type="entry name" value="SCF_F-box_component"/>
</dbReference>
<dbReference type="Proteomes" id="UP001497512">
    <property type="component" value="Chromosome 4"/>
</dbReference>
<sequence>MLFSVNVDGGLTAFDPRVHRWRKFPSLSFLPYPGSFSLVESGDGGLLCVRCPPSSFVVVCNPMTRTWKELPMSNHKIWTDDDITQMIFNRGTNCYTIVAAQARSGMWTEVYESSSGTWSVKGKPPSSIAFTSRSTAVVQGVMYCAARDIADAMKYPYQYAIVAFDLASGSWSPFLYLLPSEYQDPPHVVDCVGKLFVIAARRSENAIDILNLEPIPRRWIKVSAMPQSMYGEVDSITRSHCVANGNCICLTNVLLWQVVVYDVNDDSWKSLPQYPFNHDALGTFTLSFEPRLSSPV</sequence>
<keyword evidence="3" id="KW-1185">Reference proteome</keyword>
<dbReference type="Gene3D" id="2.120.10.80">
    <property type="entry name" value="Kelch-type beta propeller"/>
    <property type="match status" value="1"/>
</dbReference>
<dbReference type="EMBL" id="OZ019896">
    <property type="protein sequence ID" value="CAK9223625.1"/>
    <property type="molecule type" value="Genomic_DNA"/>
</dbReference>
<feature type="domain" description="F-box associated beta-propeller type 1" evidence="1">
    <location>
        <begin position="36"/>
        <end position="209"/>
    </location>
</feature>
<evidence type="ECO:0000313" key="3">
    <source>
        <dbReference type="Proteomes" id="UP001497512"/>
    </source>
</evidence>
<dbReference type="SUPFAM" id="SSF117281">
    <property type="entry name" value="Kelch motif"/>
    <property type="match status" value="1"/>
</dbReference>
<name>A0ABP0UK95_9BRYO</name>
<reference evidence="2" key="1">
    <citation type="submission" date="2024-02" db="EMBL/GenBank/DDBJ databases">
        <authorList>
            <consortium name="ELIXIR-Norway"/>
            <consortium name="Elixir Norway"/>
        </authorList>
    </citation>
    <scope>NUCLEOTIDE SEQUENCE</scope>
</reference>
<dbReference type="InterPro" id="IPR015915">
    <property type="entry name" value="Kelch-typ_b-propeller"/>
</dbReference>
<dbReference type="PANTHER" id="PTHR31672:SF2">
    <property type="entry name" value="F-BOX DOMAIN-CONTAINING PROTEIN"/>
    <property type="match status" value="1"/>
</dbReference>
<evidence type="ECO:0000259" key="1">
    <source>
        <dbReference type="Pfam" id="PF07734"/>
    </source>
</evidence>
<dbReference type="PANTHER" id="PTHR31672">
    <property type="entry name" value="BNACNNG10540D PROTEIN"/>
    <property type="match status" value="1"/>
</dbReference>
<gene>
    <name evidence="2" type="ORF">CSSPTR1EN2_LOCUS16925</name>
</gene>
<evidence type="ECO:0000313" key="2">
    <source>
        <dbReference type="EMBL" id="CAK9223625.1"/>
    </source>
</evidence>
<organism evidence="2 3">
    <name type="scientific">Sphagnum troendelagicum</name>
    <dbReference type="NCBI Taxonomy" id="128251"/>
    <lineage>
        <taxon>Eukaryota</taxon>
        <taxon>Viridiplantae</taxon>
        <taxon>Streptophyta</taxon>
        <taxon>Embryophyta</taxon>
        <taxon>Bryophyta</taxon>
        <taxon>Sphagnophytina</taxon>
        <taxon>Sphagnopsida</taxon>
        <taxon>Sphagnales</taxon>
        <taxon>Sphagnaceae</taxon>
        <taxon>Sphagnum</taxon>
    </lineage>
</organism>
<dbReference type="InterPro" id="IPR006527">
    <property type="entry name" value="F-box-assoc_dom_typ1"/>
</dbReference>
<dbReference type="Pfam" id="PF07734">
    <property type="entry name" value="FBA_1"/>
    <property type="match status" value="1"/>
</dbReference>
<accession>A0ABP0UK95</accession>